<evidence type="ECO:0000256" key="2">
    <source>
        <dbReference type="SAM" id="SignalP"/>
    </source>
</evidence>
<dbReference type="VEuPathDB" id="VectorBase:SCAU003339"/>
<feature type="compositionally biased region" description="Low complexity" evidence="1">
    <location>
        <begin position="114"/>
        <end position="148"/>
    </location>
</feature>
<feature type="signal peptide" evidence="2">
    <location>
        <begin position="1"/>
        <end position="19"/>
    </location>
</feature>
<accession>A0A1I8NYZ3</accession>
<protein>
    <submittedName>
        <fullName evidence="3">Uncharacterized protein</fullName>
    </submittedName>
</protein>
<sequence>MRFHLINLIVIIICKACKTQDIIPELLSSEVLIDREPTTTRTLETIPTTECTKHRSSTETSSSAMSIEAITTESSTQITSGEFERTNQELSNQTTDNKSSLIQLEKISTETKEQSSLLQLTSAETTTSTASSESESSILETITTENTTQTKLEEFPSTNEELSKQMNDTESASIQLTASIQRSISSSMISAETSTSTVSSDNELSAWEINTTEGTIQTSSEEFLSTKTPFTVTNDRDKHFSATTSTMTEMPIEPFETTLSESLSVHCANSEKHASVAAQEALSLTTVISKLDYLTDEIQVISKKMEDFQIRLRYQENISEHLENHQLKSIIELKNLLQEQNLRNEHLLREIEENCSK</sequence>
<feature type="region of interest" description="Disordered" evidence="1">
    <location>
        <begin position="113"/>
        <end position="148"/>
    </location>
</feature>
<reference evidence="3" key="1">
    <citation type="submission" date="2020-05" db="UniProtKB">
        <authorList>
            <consortium name="EnsemblMetazoa"/>
        </authorList>
    </citation>
    <scope>IDENTIFICATION</scope>
    <source>
        <strain evidence="3">USDA</strain>
    </source>
</reference>
<name>A0A1I8NYZ3_STOCA</name>
<organism evidence="3 4">
    <name type="scientific">Stomoxys calcitrans</name>
    <name type="common">Stable fly</name>
    <name type="synonym">Conops calcitrans</name>
    <dbReference type="NCBI Taxonomy" id="35570"/>
    <lineage>
        <taxon>Eukaryota</taxon>
        <taxon>Metazoa</taxon>
        <taxon>Ecdysozoa</taxon>
        <taxon>Arthropoda</taxon>
        <taxon>Hexapoda</taxon>
        <taxon>Insecta</taxon>
        <taxon>Pterygota</taxon>
        <taxon>Neoptera</taxon>
        <taxon>Endopterygota</taxon>
        <taxon>Diptera</taxon>
        <taxon>Brachycera</taxon>
        <taxon>Muscomorpha</taxon>
        <taxon>Muscoidea</taxon>
        <taxon>Muscidae</taxon>
        <taxon>Stomoxys</taxon>
    </lineage>
</organism>
<evidence type="ECO:0000256" key="1">
    <source>
        <dbReference type="SAM" id="MobiDB-lite"/>
    </source>
</evidence>
<dbReference type="EnsemblMetazoa" id="SCAU003339-RA">
    <property type="protein sequence ID" value="SCAU003339-PA"/>
    <property type="gene ID" value="SCAU003339"/>
</dbReference>
<dbReference type="STRING" id="35570.A0A1I8NYZ3"/>
<dbReference type="OrthoDB" id="6145874at2759"/>
<proteinExistence type="predicted"/>
<keyword evidence="2" id="KW-0732">Signal</keyword>
<evidence type="ECO:0000313" key="3">
    <source>
        <dbReference type="EnsemblMetazoa" id="SCAU003339-PA"/>
    </source>
</evidence>
<evidence type="ECO:0000313" key="4">
    <source>
        <dbReference type="Proteomes" id="UP000095300"/>
    </source>
</evidence>
<gene>
    <name evidence="3" type="primary">106087628</name>
</gene>
<dbReference type="Proteomes" id="UP000095300">
    <property type="component" value="Unassembled WGS sequence"/>
</dbReference>
<keyword evidence="4" id="KW-1185">Reference proteome</keyword>
<dbReference type="AlphaFoldDB" id="A0A1I8NYZ3"/>
<feature type="chain" id="PRO_5009325722" evidence="2">
    <location>
        <begin position="20"/>
        <end position="357"/>
    </location>
</feature>